<dbReference type="SUPFAM" id="SSF63763">
    <property type="entry name" value="SAND domain-like"/>
    <property type="match status" value="1"/>
</dbReference>
<dbReference type="FunFam" id="3.10.260.20:FF:000003">
    <property type="entry name" value="SKI family transcriptional corepressor 1 homolog-B-like"/>
    <property type="match status" value="1"/>
</dbReference>
<dbReference type="GO" id="GO:0000978">
    <property type="term" value="F:RNA polymerase II cis-regulatory region sequence-specific DNA binding"/>
    <property type="evidence" value="ECO:0007669"/>
    <property type="project" value="TreeGrafter"/>
</dbReference>
<keyword evidence="5" id="KW-0804">Transcription</keyword>
<comment type="subcellular location">
    <subcellularLocation>
        <location evidence="1">Nucleus</location>
    </subcellularLocation>
</comment>
<keyword evidence="3" id="KW-0678">Repressor</keyword>
<dbReference type="InterPro" id="IPR023216">
    <property type="entry name" value="Tscrpt_reg_SKI_SnoN"/>
</dbReference>
<comment type="caution">
    <text evidence="9">The sequence shown here is derived from an EMBL/GenBank/DDBJ whole genome shotgun (WGS) entry which is preliminary data.</text>
</comment>
<dbReference type="InterPro" id="IPR009061">
    <property type="entry name" value="DNA-bd_dom_put_sf"/>
</dbReference>
<name>A0A7I8VM37_9ANNE</name>
<organism evidence="9 10">
    <name type="scientific">Dimorphilus gyrociliatus</name>
    <dbReference type="NCBI Taxonomy" id="2664684"/>
    <lineage>
        <taxon>Eukaryota</taxon>
        <taxon>Metazoa</taxon>
        <taxon>Spiralia</taxon>
        <taxon>Lophotrochozoa</taxon>
        <taxon>Annelida</taxon>
        <taxon>Polychaeta</taxon>
        <taxon>Polychaeta incertae sedis</taxon>
        <taxon>Dinophilidae</taxon>
        <taxon>Dimorphilus</taxon>
    </lineage>
</organism>
<dbReference type="GO" id="GO:0000122">
    <property type="term" value="P:negative regulation of transcription by RNA polymerase II"/>
    <property type="evidence" value="ECO:0007669"/>
    <property type="project" value="TreeGrafter"/>
</dbReference>
<dbReference type="GO" id="GO:0005634">
    <property type="term" value="C:nucleus"/>
    <property type="evidence" value="ECO:0007669"/>
    <property type="project" value="UniProtKB-SubCell"/>
</dbReference>
<dbReference type="InterPro" id="IPR003380">
    <property type="entry name" value="SKI/SNO/DAC"/>
</dbReference>
<evidence type="ECO:0000313" key="10">
    <source>
        <dbReference type="Proteomes" id="UP000549394"/>
    </source>
</evidence>
<protein>
    <submittedName>
        <fullName evidence="9">DgyrCDS5642</fullName>
    </submittedName>
</protein>
<evidence type="ECO:0000256" key="1">
    <source>
        <dbReference type="ARBA" id="ARBA00004123"/>
    </source>
</evidence>
<keyword evidence="4" id="KW-0805">Transcription regulation</keyword>
<dbReference type="SUPFAM" id="SSF46955">
    <property type="entry name" value="Putative DNA-binding domain"/>
    <property type="match status" value="1"/>
</dbReference>
<dbReference type="PANTHER" id="PTHR10005:SF26">
    <property type="entry name" value="CORL"/>
    <property type="match status" value="1"/>
</dbReference>
<feature type="region of interest" description="Disordered" evidence="7">
    <location>
        <begin position="229"/>
        <end position="261"/>
    </location>
</feature>
<feature type="compositionally biased region" description="Basic and acidic residues" evidence="7">
    <location>
        <begin position="345"/>
        <end position="364"/>
    </location>
</feature>
<dbReference type="GO" id="GO:0030514">
    <property type="term" value="P:negative regulation of BMP signaling pathway"/>
    <property type="evidence" value="ECO:0007669"/>
    <property type="project" value="TreeGrafter"/>
</dbReference>
<proteinExistence type="inferred from homology"/>
<evidence type="ECO:0000259" key="8">
    <source>
        <dbReference type="SMART" id="SM01046"/>
    </source>
</evidence>
<gene>
    <name evidence="9" type="ORF">DGYR_LOCUS5388</name>
</gene>
<dbReference type="AlphaFoldDB" id="A0A7I8VM37"/>
<evidence type="ECO:0000256" key="6">
    <source>
        <dbReference type="ARBA" id="ARBA00023242"/>
    </source>
</evidence>
<accession>A0A7I8VM37</accession>
<dbReference type="InterPro" id="IPR014890">
    <property type="entry name" value="c-SKI_SMAD4-bd_dom"/>
</dbReference>
<dbReference type="Gene3D" id="3.10.260.20">
    <property type="entry name" value="Ski"/>
    <property type="match status" value="1"/>
</dbReference>
<dbReference type="InterPro" id="IPR037000">
    <property type="entry name" value="Ski_DNA-bd_sf"/>
</dbReference>
<sequence>MDNTTALLPGSFPPTTSDINDFDPRQNTVGTVILHGVPIVSLFIDGKERLCLAQISNSLLKNYSYNEIHNRRVALGITCVQCTPVQLEILRRAGAMPISSRRCGMITKREAERLVTSFLEEISPPKLPDNFAFNVYHECGWGCKGQFVPSRYNSSRAKCIRCSFCDLFFSPNKFIFHFHRTPNAKYQHPDAANFNSWRRHLHLDYTEPHEELVHAWEDVKAMFNGGSRKRIITPSKSPPKQEEENYKRPKMMTPNPSLPTRLPVLPFNNPPYVPRSPHPAFPFFPFSPPVPDVPVQNKANALEFWNKKAPPPYINPLGYLWARNLSFGQSERFDFSKMGQTAEKEANQNCKDERSTPSTPRDDVPWEADSPDDINVTDVDASTPLDAKMETTEQEKNKSDSSLDAVYNMTREQLQTELIKILQKKEDVSH</sequence>
<dbReference type="Pfam" id="PF08782">
    <property type="entry name" value="c-SKI_SMAD_bind"/>
    <property type="match status" value="1"/>
</dbReference>
<evidence type="ECO:0000313" key="9">
    <source>
        <dbReference type="EMBL" id="CAD5116794.1"/>
    </source>
</evidence>
<feature type="region of interest" description="Disordered" evidence="7">
    <location>
        <begin position="345"/>
        <end position="404"/>
    </location>
</feature>
<dbReference type="FunFam" id="3.10.390.10:FF:000001">
    <property type="entry name" value="SKI family transcriptional corepressor 1"/>
    <property type="match status" value="1"/>
</dbReference>
<evidence type="ECO:0000256" key="2">
    <source>
        <dbReference type="ARBA" id="ARBA00009513"/>
    </source>
</evidence>
<dbReference type="InterPro" id="IPR010919">
    <property type="entry name" value="SAND-like_dom_sf"/>
</dbReference>
<dbReference type="GO" id="GO:0046332">
    <property type="term" value="F:SMAD binding"/>
    <property type="evidence" value="ECO:0007669"/>
    <property type="project" value="InterPro"/>
</dbReference>
<dbReference type="OrthoDB" id="3938623at2759"/>
<dbReference type="GO" id="GO:0000981">
    <property type="term" value="F:DNA-binding transcription factor activity, RNA polymerase II-specific"/>
    <property type="evidence" value="ECO:0007669"/>
    <property type="project" value="TreeGrafter"/>
</dbReference>
<dbReference type="Gene3D" id="3.10.390.10">
    <property type="entry name" value="SAND domain-like"/>
    <property type="match status" value="1"/>
</dbReference>
<comment type="similarity">
    <text evidence="2">Belongs to the SKI family.</text>
</comment>
<feature type="region of interest" description="Disordered" evidence="7">
    <location>
        <begin position="1"/>
        <end position="20"/>
    </location>
</feature>
<dbReference type="CDD" id="cd21080">
    <property type="entry name" value="DHD_Skor"/>
    <property type="match status" value="1"/>
</dbReference>
<evidence type="ECO:0000256" key="7">
    <source>
        <dbReference type="SAM" id="MobiDB-lite"/>
    </source>
</evidence>
<dbReference type="EMBL" id="CAJFCJ010000007">
    <property type="protein sequence ID" value="CAD5116794.1"/>
    <property type="molecule type" value="Genomic_DNA"/>
</dbReference>
<dbReference type="SMART" id="SM01046">
    <property type="entry name" value="c-SKI_SMAD_bind"/>
    <property type="match status" value="1"/>
</dbReference>
<keyword evidence="6" id="KW-0539">Nucleus</keyword>
<dbReference type="Proteomes" id="UP000549394">
    <property type="component" value="Unassembled WGS sequence"/>
</dbReference>
<evidence type="ECO:0000256" key="5">
    <source>
        <dbReference type="ARBA" id="ARBA00023163"/>
    </source>
</evidence>
<feature type="domain" description="c-SKI SMAD4-binding" evidence="8">
    <location>
        <begin position="132"/>
        <end position="224"/>
    </location>
</feature>
<dbReference type="Pfam" id="PF02437">
    <property type="entry name" value="Ski_Sno_DHD"/>
    <property type="match status" value="1"/>
</dbReference>
<dbReference type="GO" id="GO:0005667">
    <property type="term" value="C:transcription regulator complex"/>
    <property type="evidence" value="ECO:0007669"/>
    <property type="project" value="TreeGrafter"/>
</dbReference>
<dbReference type="PANTHER" id="PTHR10005">
    <property type="entry name" value="SKI ONCOGENE-RELATED"/>
    <property type="match status" value="1"/>
</dbReference>
<evidence type="ECO:0000256" key="4">
    <source>
        <dbReference type="ARBA" id="ARBA00023015"/>
    </source>
</evidence>
<evidence type="ECO:0000256" key="3">
    <source>
        <dbReference type="ARBA" id="ARBA00022491"/>
    </source>
</evidence>
<reference evidence="9 10" key="1">
    <citation type="submission" date="2020-08" db="EMBL/GenBank/DDBJ databases">
        <authorList>
            <person name="Hejnol A."/>
        </authorList>
    </citation>
    <scope>NUCLEOTIDE SEQUENCE [LARGE SCALE GENOMIC DNA]</scope>
</reference>
<feature type="compositionally biased region" description="Basic and acidic residues" evidence="7">
    <location>
        <begin position="387"/>
        <end position="401"/>
    </location>
</feature>
<dbReference type="GO" id="GO:0005737">
    <property type="term" value="C:cytoplasm"/>
    <property type="evidence" value="ECO:0007669"/>
    <property type="project" value="TreeGrafter"/>
</dbReference>
<keyword evidence="10" id="KW-1185">Reference proteome</keyword>